<dbReference type="NCBIfam" id="TIGR00762">
    <property type="entry name" value="DegV"/>
    <property type="match status" value="1"/>
</dbReference>
<gene>
    <name evidence="2" type="ORF">CLPU_1c01680</name>
</gene>
<proteinExistence type="predicted"/>
<dbReference type="EMBL" id="LGSS01000001">
    <property type="protein sequence ID" value="KNF10003.1"/>
    <property type="molecule type" value="Genomic_DNA"/>
</dbReference>
<dbReference type="GO" id="GO:0008289">
    <property type="term" value="F:lipid binding"/>
    <property type="evidence" value="ECO:0007669"/>
    <property type="project" value="UniProtKB-KW"/>
</dbReference>
<organism evidence="2 3">
    <name type="scientific">Gottschalkia purinilytica</name>
    <name type="common">Clostridium purinilyticum</name>
    <dbReference type="NCBI Taxonomy" id="1503"/>
    <lineage>
        <taxon>Bacteria</taxon>
        <taxon>Bacillati</taxon>
        <taxon>Bacillota</taxon>
        <taxon>Tissierellia</taxon>
        <taxon>Tissierellales</taxon>
        <taxon>Gottschalkiaceae</taxon>
        <taxon>Gottschalkia</taxon>
    </lineage>
</organism>
<protein>
    <submittedName>
        <fullName evidence="2">EDD domain protein, DegV family</fullName>
    </submittedName>
</protein>
<reference evidence="3" key="1">
    <citation type="submission" date="2015-07" db="EMBL/GenBank/DDBJ databases">
        <title>Draft genome sequence of the purine-degrading Gottschalkia purinilyticum DSM 1384 (formerly Clostridium purinilyticum).</title>
        <authorList>
            <person name="Poehlein A."/>
            <person name="Schiel-Bengelsdorf B."/>
            <person name="Bengelsdorf F.R."/>
            <person name="Daniel R."/>
            <person name="Duerre P."/>
        </authorList>
    </citation>
    <scope>NUCLEOTIDE SEQUENCE [LARGE SCALE GENOMIC DNA]</scope>
    <source>
        <strain evidence="3">DSM 1384</strain>
    </source>
</reference>
<dbReference type="InterPro" id="IPR050270">
    <property type="entry name" value="DegV_domain_contain"/>
</dbReference>
<evidence type="ECO:0000256" key="1">
    <source>
        <dbReference type="ARBA" id="ARBA00023121"/>
    </source>
</evidence>
<dbReference type="SUPFAM" id="SSF82549">
    <property type="entry name" value="DAK1/DegV-like"/>
    <property type="match status" value="1"/>
</dbReference>
<dbReference type="RefSeq" id="WP_050353734.1">
    <property type="nucleotide sequence ID" value="NZ_LGSS01000001.1"/>
</dbReference>
<dbReference type="OrthoDB" id="9780660at2"/>
<dbReference type="AlphaFoldDB" id="A0A0L0WEU5"/>
<dbReference type="InterPro" id="IPR043168">
    <property type="entry name" value="DegV_C"/>
</dbReference>
<dbReference type="PANTHER" id="PTHR33434:SF2">
    <property type="entry name" value="FATTY ACID-BINDING PROTEIN TM_1468"/>
    <property type="match status" value="1"/>
</dbReference>
<dbReference type="Gene3D" id="3.40.50.10170">
    <property type="match status" value="1"/>
</dbReference>
<dbReference type="InterPro" id="IPR003797">
    <property type="entry name" value="DegV"/>
</dbReference>
<dbReference type="PANTHER" id="PTHR33434">
    <property type="entry name" value="DEGV DOMAIN-CONTAINING PROTEIN DR_1986-RELATED"/>
    <property type="match status" value="1"/>
</dbReference>
<dbReference type="Proteomes" id="UP000037267">
    <property type="component" value="Unassembled WGS sequence"/>
</dbReference>
<dbReference type="STRING" id="1503.CLPU_1c01680"/>
<sequence length="275" mass="30285">MSRVQVITDSTAYIPKEYIKENEIEVVPLSVELCGEVQKEGFPGEFDDFFYKLENTKDYPKTSQPAVGEFIEAYERAFKRGDEIVAIIFSSKLSGAYNSACTAANMLNSDKITVIDTESAVGNLKVLVETAVDLSKQNASRQEIVEAIKNVRENMSINLTVESLEYLKRGGRLSNVEAVIGTLLNIKPIIGLIEGKLIATEKIRGKKKAINNMIDKVPDHVKKISIGHVQNIDEALELKSILETKFSNARITIDEIGPVIGAHLGPKAIGICSSW</sequence>
<name>A0A0L0WEU5_GOTPU</name>
<dbReference type="PROSITE" id="PS51482">
    <property type="entry name" value="DEGV"/>
    <property type="match status" value="1"/>
</dbReference>
<dbReference type="Pfam" id="PF02645">
    <property type="entry name" value="DegV"/>
    <property type="match status" value="1"/>
</dbReference>
<evidence type="ECO:0000313" key="2">
    <source>
        <dbReference type="EMBL" id="KNF10003.1"/>
    </source>
</evidence>
<keyword evidence="1" id="KW-0446">Lipid-binding</keyword>
<dbReference type="Gene3D" id="3.30.1180.10">
    <property type="match status" value="1"/>
</dbReference>
<comment type="caution">
    <text evidence="2">The sequence shown here is derived from an EMBL/GenBank/DDBJ whole genome shotgun (WGS) entry which is preliminary data.</text>
</comment>
<keyword evidence="3" id="KW-1185">Reference proteome</keyword>
<evidence type="ECO:0000313" key="3">
    <source>
        <dbReference type="Proteomes" id="UP000037267"/>
    </source>
</evidence>
<accession>A0A0L0WEU5</accession>